<evidence type="ECO:0000256" key="8">
    <source>
        <dbReference type="ARBA" id="ARBA00022989"/>
    </source>
</evidence>
<protein>
    <recommendedName>
        <fullName evidence="4">Putative hemin transport system permease protein HrtB</fullName>
    </recommendedName>
</protein>
<sequence length="357" mass="39081">MEMFSLSFKEMRFFKVRYLLISFILFFIAALVFIINGLANGLSMDNASSFKTMDAEAFFISSDAELRLDRSNIEIGKTQIESSSAKIQPAAIQMASLKGDDNQKLDVTFLAINPGSYLEPIAIEGEALNGNNSMVVDSSLKNEGLKIGDVLEDERTGAIFKVSGFAEHQTYSHTPVVFISLDFWSGLTNGKVSFLALQEKDQLIQDKITKAADGIWAEKEKVISGIPGYEAEQNSLFMMLSFLIVIAVFVLAAFFYIMTIQKKGQMGILKAIGAKTGFLIKSTLAQVLMLTVISIGAAIGFTWLAGLLLPPNIPFVFDIVQIIKYAAILCMVSLFGSLISSINIIKADPIQAMGRVE</sequence>
<proteinExistence type="inferred from homology"/>
<dbReference type="Pfam" id="PF02687">
    <property type="entry name" value="FtsX"/>
    <property type="match status" value="1"/>
</dbReference>
<keyword evidence="14" id="KW-1185">Reference proteome</keyword>
<dbReference type="InterPro" id="IPR003838">
    <property type="entry name" value="ABC3_permease_C"/>
</dbReference>
<keyword evidence="5" id="KW-0813">Transport</keyword>
<comment type="subcellular location">
    <subcellularLocation>
        <location evidence="1">Cell membrane</location>
        <topology evidence="1">Multi-pass membrane protein</topology>
    </subcellularLocation>
</comment>
<evidence type="ECO:0000259" key="12">
    <source>
        <dbReference type="Pfam" id="PF02687"/>
    </source>
</evidence>
<keyword evidence="8 11" id="KW-1133">Transmembrane helix</keyword>
<name>A0A562JDW2_9BACI</name>
<feature type="transmembrane region" description="Helical" evidence="11">
    <location>
        <begin position="278"/>
        <end position="305"/>
    </location>
</feature>
<evidence type="ECO:0000256" key="4">
    <source>
        <dbReference type="ARBA" id="ARBA00016962"/>
    </source>
</evidence>
<evidence type="ECO:0000313" key="13">
    <source>
        <dbReference type="EMBL" id="TWH81331.1"/>
    </source>
</evidence>
<keyword evidence="7 11" id="KW-0812">Transmembrane</keyword>
<dbReference type="AlphaFoldDB" id="A0A562JDW2"/>
<evidence type="ECO:0000256" key="2">
    <source>
        <dbReference type="ARBA" id="ARBA00008697"/>
    </source>
</evidence>
<dbReference type="EMBL" id="VLKI01000017">
    <property type="protein sequence ID" value="TWH81331.1"/>
    <property type="molecule type" value="Genomic_DNA"/>
</dbReference>
<dbReference type="Proteomes" id="UP000318667">
    <property type="component" value="Unassembled WGS sequence"/>
</dbReference>
<evidence type="ECO:0000256" key="9">
    <source>
        <dbReference type="ARBA" id="ARBA00023136"/>
    </source>
</evidence>
<gene>
    <name evidence="13" type="ORF">IQ19_04377</name>
</gene>
<evidence type="ECO:0000256" key="7">
    <source>
        <dbReference type="ARBA" id="ARBA00022692"/>
    </source>
</evidence>
<feature type="transmembrane region" description="Helical" evidence="11">
    <location>
        <begin position="325"/>
        <end position="345"/>
    </location>
</feature>
<keyword evidence="9 11" id="KW-0472">Membrane</keyword>
<dbReference type="InterPro" id="IPR051125">
    <property type="entry name" value="ABC-4/HrtB_transporter"/>
</dbReference>
<dbReference type="PANTHER" id="PTHR43738:SF1">
    <property type="entry name" value="HEMIN TRANSPORT SYSTEM PERMEASE PROTEIN HRTB-RELATED"/>
    <property type="match status" value="1"/>
</dbReference>
<accession>A0A562JDW2</accession>
<evidence type="ECO:0000256" key="10">
    <source>
        <dbReference type="ARBA" id="ARBA00024973"/>
    </source>
</evidence>
<evidence type="ECO:0000256" key="6">
    <source>
        <dbReference type="ARBA" id="ARBA00022475"/>
    </source>
</evidence>
<comment type="similarity">
    <text evidence="2">Belongs to the ABC-4 integral membrane protein family. HrtB subfamily.</text>
</comment>
<evidence type="ECO:0000313" key="14">
    <source>
        <dbReference type="Proteomes" id="UP000318667"/>
    </source>
</evidence>
<organism evidence="13 14">
    <name type="scientific">Cytobacillus oceanisediminis</name>
    <dbReference type="NCBI Taxonomy" id="665099"/>
    <lineage>
        <taxon>Bacteria</taxon>
        <taxon>Bacillati</taxon>
        <taxon>Bacillota</taxon>
        <taxon>Bacilli</taxon>
        <taxon>Bacillales</taxon>
        <taxon>Bacillaceae</taxon>
        <taxon>Cytobacillus</taxon>
    </lineage>
</organism>
<dbReference type="PANTHER" id="PTHR43738">
    <property type="entry name" value="ABC TRANSPORTER, MEMBRANE PROTEIN"/>
    <property type="match status" value="1"/>
</dbReference>
<comment type="caution">
    <text evidence="13">The sequence shown here is derived from an EMBL/GenBank/DDBJ whole genome shotgun (WGS) entry which is preliminary data.</text>
</comment>
<comment type="subunit">
    <text evidence="3">The complex is composed of two ATP-binding proteins (HrtA), two transmembrane proteins (HrtB) and a solute-binding protein.</text>
</comment>
<evidence type="ECO:0000256" key="5">
    <source>
        <dbReference type="ARBA" id="ARBA00022448"/>
    </source>
</evidence>
<evidence type="ECO:0000256" key="1">
    <source>
        <dbReference type="ARBA" id="ARBA00004651"/>
    </source>
</evidence>
<keyword evidence="6" id="KW-1003">Cell membrane</keyword>
<evidence type="ECO:0000256" key="3">
    <source>
        <dbReference type="ARBA" id="ARBA00011131"/>
    </source>
</evidence>
<feature type="transmembrane region" description="Helical" evidence="11">
    <location>
        <begin position="236"/>
        <end position="257"/>
    </location>
</feature>
<reference evidence="13 14" key="1">
    <citation type="journal article" date="2015" name="Stand. Genomic Sci.">
        <title>Genomic Encyclopedia of Bacterial and Archaeal Type Strains, Phase III: the genomes of soil and plant-associated and newly described type strains.</title>
        <authorList>
            <person name="Whitman W.B."/>
            <person name="Woyke T."/>
            <person name="Klenk H.P."/>
            <person name="Zhou Y."/>
            <person name="Lilburn T.G."/>
            <person name="Beck B.J."/>
            <person name="De Vos P."/>
            <person name="Vandamme P."/>
            <person name="Eisen J.A."/>
            <person name="Garrity G."/>
            <person name="Hugenholtz P."/>
            <person name="Kyrpides N.C."/>
        </authorList>
    </citation>
    <scope>NUCLEOTIDE SEQUENCE [LARGE SCALE GENOMIC DNA]</scope>
    <source>
        <strain evidence="13 14">CGMCC 1.10115</strain>
    </source>
</reference>
<dbReference type="GO" id="GO:0005886">
    <property type="term" value="C:plasma membrane"/>
    <property type="evidence" value="ECO:0007669"/>
    <property type="project" value="UniProtKB-SubCell"/>
</dbReference>
<dbReference type="OrthoDB" id="384327at2"/>
<evidence type="ECO:0000256" key="11">
    <source>
        <dbReference type="SAM" id="Phobius"/>
    </source>
</evidence>
<comment type="function">
    <text evidence="10">Part of the ABC transporter complex hrt involved in hemin import. Responsible for the translocation of the substrate across the membrane.</text>
</comment>
<feature type="domain" description="ABC3 transporter permease C-terminal" evidence="12">
    <location>
        <begin position="238"/>
        <end position="349"/>
    </location>
</feature>